<feature type="signal peptide" evidence="1">
    <location>
        <begin position="1"/>
        <end position="24"/>
    </location>
</feature>
<dbReference type="PROSITE" id="PS51257">
    <property type="entry name" value="PROKAR_LIPOPROTEIN"/>
    <property type="match status" value="1"/>
</dbReference>
<evidence type="ECO:0000313" key="3">
    <source>
        <dbReference type="Proteomes" id="UP000426027"/>
    </source>
</evidence>
<dbReference type="Proteomes" id="UP000426027">
    <property type="component" value="Chromosome"/>
</dbReference>
<dbReference type="AlphaFoldDB" id="A0A6I6GAN8"/>
<proteinExistence type="predicted"/>
<protein>
    <recommendedName>
        <fullName evidence="4">Lipoprotein</fullName>
    </recommendedName>
</protein>
<dbReference type="EMBL" id="CP046566">
    <property type="protein sequence ID" value="QGW27180.1"/>
    <property type="molecule type" value="Genomic_DNA"/>
</dbReference>
<gene>
    <name evidence="2" type="ORF">GLV81_02840</name>
</gene>
<keyword evidence="1" id="KW-0732">Signal</keyword>
<sequence>MKKMFDYTLLLMVACLLVACQSNQRTNTATTAKDSTVLITTGLGLEPDLAAADSISILFYKHPFTDDKEQYTRFYTSYQTTTDTVLTLLKENMAQPFTEDSLRDCRSEGKMFVYSKGKVAQTIYFTTQSAACTHLYFINTGRYYYFPFQAVLQQRLIALKTLAK</sequence>
<reference evidence="2 3" key="1">
    <citation type="submission" date="2019-11" db="EMBL/GenBank/DDBJ databases">
        <authorList>
            <person name="Im W.T."/>
        </authorList>
    </citation>
    <scope>NUCLEOTIDE SEQUENCE [LARGE SCALE GENOMIC DNA]</scope>
    <source>
        <strain evidence="2 3">SB-02</strain>
    </source>
</reference>
<dbReference type="KEGG" id="fls:GLV81_02840"/>
<evidence type="ECO:0000256" key="1">
    <source>
        <dbReference type="SAM" id="SignalP"/>
    </source>
</evidence>
<keyword evidence="3" id="KW-1185">Reference proteome</keyword>
<feature type="chain" id="PRO_5026106901" description="Lipoprotein" evidence="1">
    <location>
        <begin position="25"/>
        <end position="164"/>
    </location>
</feature>
<name>A0A6I6GAN8_9BACT</name>
<organism evidence="2 3">
    <name type="scientific">Phnomibacter ginsenosidimutans</name>
    <dbReference type="NCBI Taxonomy" id="2676868"/>
    <lineage>
        <taxon>Bacteria</taxon>
        <taxon>Pseudomonadati</taxon>
        <taxon>Bacteroidota</taxon>
        <taxon>Chitinophagia</taxon>
        <taxon>Chitinophagales</taxon>
        <taxon>Chitinophagaceae</taxon>
        <taxon>Phnomibacter</taxon>
    </lineage>
</organism>
<accession>A0A6I6GAN8</accession>
<evidence type="ECO:0008006" key="4">
    <source>
        <dbReference type="Google" id="ProtNLM"/>
    </source>
</evidence>
<dbReference type="RefSeq" id="WP_157476680.1">
    <property type="nucleotide sequence ID" value="NZ_CP046566.1"/>
</dbReference>
<evidence type="ECO:0000313" key="2">
    <source>
        <dbReference type="EMBL" id="QGW27180.1"/>
    </source>
</evidence>